<dbReference type="OrthoDB" id="1918363at2759"/>
<reference evidence="1" key="1">
    <citation type="submission" date="2019-05" db="EMBL/GenBank/DDBJ databases">
        <title>Annotation for the trematode Fasciolopsis buski.</title>
        <authorList>
            <person name="Choi Y.-J."/>
        </authorList>
    </citation>
    <scope>NUCLEOTIDE SEQUENCE</scope>
    <source>
        <strain evidence="1">HT</strain>
        <tissue evidence="1">Whole worm</tissue>
    </source>
</reference>
<comment type="caution">
    <text evidence="1">The sequence shown here is derived from an EMBL/GenBank/DDBJ whole genome shotgun (WGS) entry which is preliminary data.</text>
</comment>
<keyword evidence="2" id="KW-1185">Reference proteome</keyword>
<proteinExistence type="predicted"/>
<evidence type="ECO:0000313" key="2">
    <source>
        <dbReference type="Proteomes" id="UP000728185"/>
    </source>
</evidence>
<gene>
    <name evidence="1" type="ORF">FBUS_06295</name>
</gene>
<accession>A0A8E0RRE3</accession>
<name>A0A8E0RRE3_9TREM</name>
<dbReference type="EMBL" id="LUCM01007627">
    <property type="protein sequence ID" value="KAA0189618.1"/>
    <property type="molecule type" value="Genomic_DNA"/>
</dbReference>
<dbReference type="AlphaFoldDB" id="A0A8E0RRE3"/>
<evidence type="ECO:0000313" key="1">
    <source>
        <dbReference type="EMBL" id="KAA0189618.1"/>
    </source>
</evidence>
<dbReference type="Proteomes" id="UP000728185">
    <property type="component" value="Unassembled WGS sequence"/>
</dbReference>
<protein>
    <submittedName>
        <fullName evidence="1">Uncharacterized protein</fullName>
    </submittedName>
</protein>
<organism evidence="1 2">
    <name type="scientific">Fasciolopsis buskii</name>
    <dbReference type="NCBI Taxonomy" id="27845"/>
    <lineage>
        <taxon>Eukaryota</taxon>
        <taxon>Metazoa</taxon>
        <taxon>Spiralia</taxon>
        <taxon>Lophotrochozoa</taxon>
        <taxon>Platyhelminthes</taxon>
        <taxon>Trematoda</taxon>
        <taxon>Digenea</taxon>
        <taxon>Plagiorchiida</taxon>
        <taxon>Echinostomata</taxon>
        <taxon>Echinostomatoidea</taxon>
        <taxon>Fasciolidae</taxon>
        <taxon>Fasciolopsis</taxon>
    </lineage>
</organism>
<sequence>MKLVDQTTGRDKDKDNLIASRLSERRRSCGRNLNDPIELGAVLDTVCKRCGVQGRFIHFLKI</sequence>